<sequence>MIALFKQKAPGTIAILFITGLLLKLPLFTGTALQTAPSDGPMFRLLTAQLKGAPPVLAGLLAFTLLFVAALAMNSFVNQYRMMSRQTFLPALSYLLITSLLPEWSRLSAPLCANTLLVLAFGLILRLYAAPRAGGRIFNIGLLTGLAGFFFAPALLFGVIALLGLMVLRPFRAQELLLYLLGVLTPTYFYGVGLFLYDTLSWRALVPWLHFGIIQKRPSYLLLGSIVLLVMPFLLGSFYVQANLRKMLIQARKNWSLALFYLLLTLGIPFFNNDGLYTGWLLVATPLAAFHACAFLYPARRWTPLLLFFVILCYILALQYGVSMIRK</sequence>
<feature type="transmembrane region" description="Helical" evidence="1">
    <location>
        <begin position="220"/>
        <end position="242"/>
    </location>
</feature>
<evidence type="ECO:0000313" key="3">
    <source>
        <dbReference type="Proteomes" id="UP000295164"/>
    </source>
</evidence>
<dbReference type="OrthoDB" id="1115611at2"/>
<dbReference type="RefSeq" id="WP_131852352.1">
    <property type="nucleotide sequence ID" value="NZ_SKFH01000018.1"/>
</dbReference>
<proteinExistence type="predicted"/>
<organism evidence="2 3">
    <name type="scientific">Flaviaesturariibacter aridisoli</name>
    <dbReference type="NCBI Taxonomy" id="2545761"/>
    <lineage>
        <taxon>Bacteria</taxon>
        <taxon>Pseudomonadati</taxon>
        <taxon>Bacteroidota</taxon>
        <taxon>Chitinophagia</taxon>
        <taxon>Chitinophagales</taxon>
        <taxon>Chitinophagaceae</taxon>
        <taxon>Flaviaestuariibacter</taxon>
    </lineage>
</organism>
<keyword evidence="1" id="KW-1133">Transmembrane helix</keyword>
<evidence type="ECO:0008006" key="4">
    <source>
        <dbReference type="Google" id="ProtNLM"/>
    </source>
</evidence>
<feature type="transmembrane region" description="Helical" evidence="1">
    <location>
        <begin position="177"/>
        <end position="200"/>
    </location>
</feature>
<comment type="caution">
    <text evidence="2">The sequence shown here is derived from an EMBL/GenBank/DDBJ whole genome shotgun (WGS) entry which is preliminary data.</text>
</comment>
<feature type="transmembrane region" description="Helical" evidence="1">
    <location>
        <begin position="56"/>
        <end position="77"/>
    </location>
</feature>
<feature type="transmembrane region" description="Helical" evidence="1">
    <location>
        <begin position="304"/>
        <end position="322"/>
    </location>
</feature>
<accession>A0A4V6P664</accession>
<feature type="transmembrane region" description="Helical" evidence="1">
    <location>
        <begin position="277"/>
        <end position="297"/>
    </location>
</feature>
<feature type="transmembrane region" description="Helical" evidence="1">
    <location>
        <begin position="140"/>
        <end position="165"/>
    </location>
</feature>
<keyword evidence="1" id="KW-0472">Membrane</keyword>
<evidence type="ECO:0000313" key="2">
    <source>
        <dbReference type="EMBL" id="TCZ69879.1"/>
    </source>
</evidence>
<protein>
    <recommendedName>
        <fullName evidence="4">Beta-carotene 15,15'-monooxygenase</fullName>
    </recommendedName>
</protein>
<gene>
    <name evidence="2" type="ORF">E0486_11625</name>
</gene>
<reference evidence="2 3" key="1">
    <citation type="submission" date="2019-03" db="EMBL/GenBank/DDBJ databases">
        <authorList>
            <person name="Kim M.K.M."/>
        </authorList>
    </citation>
    <scope>NUCLEOTIDE SEQUENCE [LARGE SCALE GENOMIC DNA]</scope>
    <source>
        <strain evidence="2 3">17J68-15</strain>
    </source>
</reference>
<evidence type="ECO:0000256" key="1">
    <source>
        <dbReference type="SAM" id="Phobius"/>
    </source>
</evidence>
<feature type="transmembrane region" description="Helical" evidence="1">
    <location>
        <begin position="12"/>
        <end position="36"/>
    </location>
</feature>
<feature type="transmembrane region" description="Helical" evidence="1">
    <location>
        <begin position="107"/>
        <end position="128"/>
    </location>
</feature>
<keyword evidence="3" id="KW-1185">Reference proteome</keyword>
<feature type="transmembrane region" description="Helical" evidence="1">
    <location>
        <begin position="254"/>
        <end position="271"/>
    </location>
</feature>
<dbReference type="Proteomes" id="UP000295164">
    <property type="component" value="Unassembled WGS sequence"/>
</dbReference>
<name>A0A4V6P664_9BACT</name>
<dbReference type="AlphaFoldDB" id="A0A4V6P664"/>
<keyword evidence="1" id="KW-0812">Transmembrane</keyword>
<dbReference type="EMBL" id="SKFH01000018">
    <property type="protein sequence ID" value="TCZ69879.1"/>
    <property type="molecule type" value="Genomic_DNA"/>
</dbReference>